<reference evidence="4" key="1">
    <citation type="journal article" date="2021" name="Sci. Rep.">
        <title>Diploid genomic architecture of Nitzschia inconspicua, an elite biomass production diatom.</title>
        <authorList>
            <person name="Oliver A."/>
            <person name="Podell S."/>
            <person name="Pinowska A."/>
            <person name="Traller J.C."/>
            <person name="Smith S.R."/>
            <person name="McClure R."/>
            <person name="Beliaev A."/>
            <person name="Bohutskyi P."/>
            <person name="Hill E.A."/>
            <person name="Rabines A."/>
            <person name="Zheng H."/>
            <person name="Allen L.Z."/>
            <person name="Kuo A."/>
            <person name="Grigoriev I.V."/>
            <person name="Allen A.E."/>
            <person name="Hazlebeck D."/>
            <person name="Allen E.E."/>
        </authorList>
    </citation>
    <scope>NUCLEOTIDE SEQUENCE</scope>
    <source>
        <strain evidence="4">Hildebrandi</strain>
    </source>
</reference>
<name>A0A9K3L364_9STRA</name>
<feature type="region of interest" description="Disordered" evidence="2">
    <location>
        <begin position="1"/>
        <end position="83"/>
    </location>
</feature>
<feature type="compositionally biased region" description="Polar residues" evidence="2">
    <location>
        <begin position="1"/>
        <end position="27"/>
    </location>
</feature>
<protein>
    <submittedName>
        <fullName evidence="4">Cyclophilin type peptidyl-prolyl cis-trans isomerase</fullName>
    </submittedName>
</protein>
<dbReference type="AlphaFoldDB" id="A0A9K3L364"/>
<sequence>MPRLGGSQTSQSYLVQKRNPTLPTTNELAPAPASGNNIPELKSIMNNPSTSRGTNPSSFRSSSSSSAGLAGILSPRVGGNLPNKAELPYVNVSGGVENDADHSAPGRTSRSSLRAAESGKGSLLPDFASSSSSQTDRIRRQPPNRSKSTGGLVFGFRGSASQQTLPHTTQDLRGSGKISNGGSTFSALRRRTQTHSDDELDSHSVSSNKRDYRTDSDAFYRSTSGSRRNNLSSQNSFSSRNGASLWGIQQHGNYTSFAKLGRMKLGNILQVVIVLAVTALVWESHHKALFAAEQLKQFKNEESLLLMHLQKIEQQSIQLHENLSRLAQVGTGGRLTGGGINSSAGGKVDFDLIHKQTQQLYQMEEELNQEVKALQSRIQQSARNHIIQEFGEGPVQILLELDFGSNDKAMPNKIAILLWHDTPHAAWTILEQIGRNVWDGAEFHWTQGHIIDALPHEPDPMGGEVEFLEQSHHGHEAWTVGLRESDTGAMGLYINLQDNTNVHKHETCVGKIIDGFDALQRLLEASRSQKEEVTAPVKVRKASAMHVTKKEGT</sequence>
<dbReference type="InterPro" id="IPR002130">
    <property type="entry name" value="Cyclophilin-type_PPIase_dom"/>
</dbReference>
<feature type="compositionally biased region" description="Polar residues" evidence="2">
    <location>
        <begin position="44"/>
        <end position="56"/>
    </location>
</feature>
<feature type="compositionally biased region" description="Low complexity" evidence="2">
    <location>
        <begin position="57"/>
        <end position="66"/>
    </location>
</feature>
<dbReference type="Proteomes" id="UP000693970">
    <property type="component" value="Unassembled WGS sequence"/>
</dbReference>
<feature type="compositionally biased region" description="Polar residues" evidence="2">
    <location>
        <begin position="159"/>
        <end position="186"/>
    </location>
</feature>
<organism evidence="4 5">
    <name type="scientific">Nitzschia inconspicua</name>
    <dbReference type="NCBI Taxonomy" id="303405"/>
    <lineage>
        <taxon>Eukaryota</taxon>
        <taxon>Sar</taxon>
        <taxon>Stramenopiles</taxon>
        <taxon>Ochrophyta</taxon>
        <taxon>Bacillariophyta</taxon>
        <taxon>Bacillariophyceae</taxon>
        <taxon>Bacillariophycidae</taxon>
        <taxon>Bacillariales</taxon>
        <taxon>Bacillariaceae</taxon>
        <taxon>Nitzschia</taxon>
    </lineage>
</organism>
<gene>
    <name evidence="4" type="ORF">IV203_004125</name>
</gene>
<dbReference type="GO" id="GO:0003755">
    <property type="term" value="F:peptidyl-prolyl cis-trans isomerase activity"/>
    <property type="evidence" value="ECO:0007669"/>
    <property type="project" value="InterPro"/>
</dbReference>
<reference evidence="4" key="2">
    <citation type="submission" date="2021-04" db="EMBL/GenBank/DDBJ databases">
        <authorList>
            <person name="Podell S."/>
        </authorList>
    </citation>
    <scope>NUCLEOTIDE SEQUENCE</scope>
    <source>
        <strain evidence="4">Hildebrandi</strain>
    </source>
</reference>
<proteinExistence type="predicted"/>
<comment type="caution">
    <text evidence="4">The sequence shown here is derived from an EMBL/GenBank/DDBJ whole genome shotgun (WGS) entry which is preliminary data.</text>
</comment>
<evidence type="ECO:0000313" key="5">
    <source>
        <dbReference type="Proteomes" id="UP000693970"/>
    </source>
</evidence>
<feature type="domain" description="PPIase cyclophilin-type" evidence="3">
    <location>
        <begin position="470"/>
        <end position="542"/>
    </location>
</feature>
<evidence type="ECO:0000256" key="2">
    <source>
        <dbReference type="SAM" id="MobiDB-lite"/>
    </source>
</evidence>
<evidence type="ECO:0000256" key="1">
    <source>
        <dbReference type="SAM" id="Coils"/>
    </source>
</evidence>
<dbReference type="EMBL" id="JAGRRH010000016">
    <property type="protein sequence ID" value="KAG7354769.1"/>
    <property type="molecule type" value="Genomic_DNA"/>
</dbReference>
<feature type="region of interest" description="Disordered" evidence="2">
    <location>
        <begin position="95"/>
        <end position="236"/>
    </location>
</feature>
<evidence type="ECO:0000313" key="4">
    <source>
        <dbReference type="EMBL" id="KAG7354769.1"/>
    </source>
</evidence>
<feature type="coiled-coil region" evidence="1">
    <location>
        <begin position="357"/>
        <end position="384"/>
    </location>
</feature>
<dbReference type="OrthoDB" id="48204at2759"/>
<feature type="compositionally biased region" description="Polar residues" evidence="2">
    <location>
        <begin position="221"/>
        <end position="236"/>
    </location>
</feature>
<feature type="compositionally biased region" description="Basic and acidic residues" evidence="2">
    <location>
        <begin position="208"/>
        <end position="218"/>
    </location>
</feature>
<keyword evidence="5" id="KW-1185">Reference proteome</keyword>
<dbReference type="Pfam" id="PF00160">
    <property type="entry name" value="Pro_isomerase"/>
    <property type="match status" value="1"/>
</dbReference>
<keyword evidence="1" id="KW-0175">Coiled coil</keyword>
<evidence type="ECO:0000259" key="3">
    <source>
        <dbReference type="Pfam" id="PF00160"/>
    </source>
</evidence>
<accession>A0A9K3L364</accession>
<keyword evidence="4" id="KW-0413">Isomerase</keyword>